<name>A0A843SF14_9BURK</name>
<sequence length="224" mass="24820">MIPYYADNKFELHALPELQQDLKIAFIGNSLTLHAPSAEIGWPHNHGMAASQTGNDYAHQLLQLLRLTPAQAYVRNFYPFESDTAIAASHMQSLQDVLARRPPLIVIQLGDNIGTQEQLNSFAHNLQLLVHAACAASPNVFCVSTWWQSPPKDYVIEKVCEIYGAHYVHIGDLFGSPDNLDRVQPTYAHGGVEAHPKDWGMAQIAERLFRAILGRLLGMTPTGA</sequence>
<dbReference type="InterPro" id="IPR036514">
    <property type="entry name" value="SGNH_hydro_sf"/>
</dbReference>
<dbReference type="GO" id="GO:0016788">
    <property type="term" value="F:hydrolase activity, acting on ester bonds"/>
    <property type="evidence" value="ECO:0007669"/>
    <property type="project" value="UniProtKB-ARBA"/>
</dbReference>
<protein>
    <recommendedName>
        <fullName evidence="3">SGNH/GDSL hydrolase family protein</fullName>
    </recommendedName>
</protein>
<accession>A0A843SF14</accession>
<proteinExistence type="predicted"/>
<keyword evidence="2" id="KW-1185">Reference proteome</keyword>
<dbReference type="EMBL" id="WHUF01000009">
    <property type="protein sequence ID" value="MQA23185.1"/>
    <property type="molecule type" value="Genomic_DNA"/>
</dbReference>
<dbReference type="SUPFAM" id="SSF52266">
    <property type="entry name" value="SGNH hydrolase"/>
    <property type="match status" value="1"/>
</dbReference>
<evidence type="ECO:0000313" key="2">
    <source>
        <dbReference type="Proteomes" id="UP000444318"/>
    </source>
</evidence>
<dbReference type="RefSeq" id="WP_152808956.1">
    <property type="nucleotide sequence ID" value="NZ_WHUF01000009.1"/>
</dbReference>
<evidence type="ECO:0000313" key="1">
    <source>
        <dbReference type="EMBL" id="MQA23185.1"/>
    </source>
</evidence>
<dbReference type="AlphaFoldDB" id="A0A843SF14"/>
<gene>
    <name evidence="1" type="ORF">GEV01_27050</name>
</gene>
<dbReference type="Proteomes" id="UP000444318">
    <property type="component" value="Unassembled WGS sequence"/>
</dbReference>
<comment type="caution">
    <text evidence="1">The sequence shown here is derived from an EMBL/GenBank/DDBJ whole genome shotgun (WGS) entry which is preliminary data.</text>
</comment>
<reference evidence="1 2" key="1">
    <citation type="submission" date="2019-10" db="EMBL/GenBank/DDBJ databases">
        <title>Two novel species isolated from a subtropical stream in China.</title>
        <authorList>
            <person name="Lu H."/>
        </authorList>
    </citation>
    <scope>NUCLEOTIDE SEQUENCE [LARGE SCALE GENOMIC DNA]</scope>
    <source>
        <strain evidence="1 2">FT103W</strain>
    </source>
</reference>
<evidence type="ECO:0008006" key="3">
    <source>
        <dbReference type="Google" id="ProtNLM"/>
    </source>
</evidence>
<dbReference type="Gene3D" id="3.40.50.1110">
    <property type="entry name" value="SGNH hydrolase"/>
    <property type="match status" value="1"/>
</dbReference>
<dbReference type="CDD" id="cd00229">
    <property type="entry name" value="SGNH_hydrolase"/>
    <property type="match status" value="1"/>
</dbReference>
<organism evidence="1 2">
    <name type="scientific">Rugamonas rivuli</name>
    <dbReference type="NCBI Taxonomy" id="2743358"/>
    <lineage>
        <taxon>Bacteria</taxon>
        <taxon>Pseudomonadati</taxon>
        <taxon>Pseudomonadota</taxon>
        <taxon>Betaproteobacteria</taxon>
        <taxon>Burkholderiales</taxon>
        <taxon>Oxalobacteraceae</taxon>
        <taxon>Telluria group</taxon>
        <taxon>Rugamonas</taxon>
    </lineage>
</organism>